<organism evidence="1 2">
    <name type="scientific">Vibrio metoecus</name>
    <dbReference type="NCBI Taxonomy" id="1481663"/>
    <lineage>
        <taxon>Bacteria</taxon>
        <taxon>Pseudomonadati</taxon>
        <taxon>Pseudomonadota</taxon>
        <taxon>Gammaproteobacteria</taxon>
        <taxon>Vibrionales</taxon>
        <taxon>Vibrionaceae</taxon>
        <taxon>Vibrio</taxon>
    </lineage>
</organism>
<proteinExistence type="predicted"/>
<dbReference type="Proteomes" id="UP000216173">
    <property type="component" value="Unassembled WGS sequence"/>
</dbReference>
<protein>
    <submittedName>
        <fullName evidence="1">(Na+)-NQR maturation NqrM</fullName>
    </submittedName>
</protein>
<evidence type="ECO:0000313" key="1">
    <source>
        <dbReference type="EMBL" id="PAR22208.1"/>
    </source>
</evidence>
<dbReference type="PANTHER" id="PTHR40691">
    <property type="entry name" value="(NA+)-NQR MATURATION NQRM"/>
    <property type="match status" value="1"/>
</dbReference>
<sequence length="74" mass="8165">MEGRKVMTYLLAFGVFVLFALLMTLGVMAKRKPIQGSCGGLANVGVDKVCNCETTCDTHQHKLYQISEPEDKNN</sequence>
<dbReference type="PANTHER" id="PTHR40691:SF3">
    <property type="entry name" value="(NA+)-NQR MATURATION NQRM"/>
    <property type="match status" value="1"/>
</dbReference>
<evidence type="ECO:0000313" key="2">
    <source>
        <dbReference type="Proteomes" id="UP000216173"/>
    </source>
</evidence>
<gene>
    <name evidence="1" type="ORF">CGU03_04335</name>
</gene>
<dbReference type="EMBL" id="NMSH01000004">
    <property type="protein sequence ID" value="PAR22208.1"/>
    <property type="molecule type" value="Genomic_DNA"/>
</dbReference>
<name>A0A271VVL6_VIBMT</name>
<comment type="caution">
    <text evidence="1">The sequence shown here is derived from an EMBL/GenBank/DDBJ whole genome shotgun (WGS) entry which is preliminary data.</text>
</comment>
<accession>A0A271VVL6</accession>
<dbReference type="AlphaFoldDB" id="A0A271VVL6"/>
<dbReference type="InterPro" id="IPR007495">
    <property type="entry name" value="NqrM"/>
</dbReference>
<reference evidence="2" key="1">
    <citation type="submission" date="2017-07" db="EMBL/GenBank/DDBJ databases">
        <authorList>
            <person name="Boucher Y."/>
            <person name="Orata F.D."/>
        </authorList>
    </citation>
    <scope>NUCLEOTIDE SEQUENCE [LARGE SCALE GENOMIC DNA]</scope>
    <source>
        <strain evidence="2">OYP9E10</strain>
    </source>
</reference>
<dbReference type="Pfam" id="PF04400">
    <property type="entry name" value="NqrM"/>
    <property type="match status" value="1"/>
</dbReference>